<evidence type="ECO:0000256" key="1">
    <source>
        <dbReference type="ARBA" id="ARBA00004651"/>
    </source>
</evidence>
<organism evidence="8 9">
    <name type="scientific">Marinobacter adhaerens</name>
    <dbReference type="NCBI Taxonomy" id="1033846"/>
    <lineage>
        <taxon>Bacteria</taxon>
        <taxon>Pseudomonadati</taxon>
        <taxon>Pseudomonadota</taxon>
        <taxon>Gammaproteobacteria</taxon>
        <taxon>Pseudomonadales</taxon>
        <taxon>Marinobacteraceae</taxon>
        <taxon>Marinobacter</taxon>
    </lineage>
</organism>
<dbReference type="EMBL" id="VENC01000012">
    <property type="protein sequence ID" value="MTI99747.1"/>
    <property type="molecule type" value="Genomic_DNA"/>
</dbReference>
<dbReference type="InterPro" id="IPR051791">
    <property type="entry name" value="Pra-immunoreactive"/>
</dbReference>
<comment type="caution">
    <text evidence="8">The sequence shown here is derived from an EMBL/GenBank/DDBJ whole genome shotgun (WGS) entry which is preliminary data.</text>
</comment>
<evidence type="ECO:0000256" key="3">
    <source>
        <dbReference type="ARBA" id="ARBA00022692"/>
    </source>
</evidence>
<evidence type="ECO:0000256" key="2">
    <source>
        <dbReference type="ARBA" id="ARBA00022475"/>
    </source>
</evidence>
<feature type="transmembrane region" description="Helical" evidence="6">
    <location>
        <begin position="48"/>
        <end position="69"/>
    </location>
</feature>
<evidence type="ECO:0000256" key="5">
    <source>
        <dbReference type="ARBA" id="ARBA00023136"/>
    </source>
</evidence>
<proteinExistence type="predicted"/>
<name>A0A844I710_9GAMM</name>
<dbReference type="AlphaFoldDB" id="A0A844I710"/>
<feature type="domain" description="RDD" evidence="7">
    <location>
        <begin position="8"/>
        <end position="135"/>
    </location>
</feature>
<dbReference type="Proteomes" id="UP000431462">
    <property type="component" value="Unassembled WGS sequence"/>
</dbReference>
<dbReference type="InterPro" id="IPR010432">
    <property type="entry name" value="RDD"/>
</dbReference>
<dbReference type="PANTHER" id="PTHR36115:SF4">
    <property type="entry name" value="MEMBRANE PROTEIN"/>
    <property type="match status" value="1"/>
</dbReference>
<evidence type="ECO:0000256" key="4">
    <source>
        <dbReference type="ARBA" id="ARBA00022989"/>
    </source>
</evidence>
<protein>
    <submittedName>
        <fullName evidence="8">RDD family protein</fullName>
    </submittedName>
</protein>
<comment type="subcellular location">
    <subcellularLocation>
        <location evidence="1">Cell membrane</location>
        <topology evidence="1">Multi-pass membrane protein</topology>
    </subcellularLocation>
</comment>
<keyword evidence="3 6" id="KW-0812">Transmembrane</keyword>
<feature type="transmembrane region" description="Helical" evidence="6">
    <location>
        <begin position="12"/>
        <end position="36"/>
    </location>
</feature>
<evidence type="ECO:0000256" key="6">
    <source>
        <dbReference type="SAM" id="Phobius"/>
    </source>
</evidence>
<dbReference type="GO" id="GO:0005886">
    <property type="term" value="C:plasma membrane"/>
    <property type="evidence" value="ECO:0007669"/>
    <property type="project" value="UniProtKB-SubCell"/>
</dbReference>
<feature type="transmembrane region" description="Helical" evidence="6">
    <location>
        <begin position="104"/>
        <end position="122"/>
    </location>
</feature>
<dbReference type="Pfam" id="PF06271">
    <property type="entry name" value="RDD"/>
    <property type="match status" value="1"/>
</dbReference>
<keyword evidence="5 6" id="KW-0472">Membrane</keyword>
<accession>A0A844I710</accession>
<evidence type="ECO:0000313" key="9">
    <source>
        <dbReference type="Proteomes" id="UP000431462"/>
    </source>
</evidence>
<keyword evidence="4 6" id="KW-1133">Transmembrane helix</keyword>
<evidence type="ECO:0000313" key="8">
    <source>
        <dbReference type="EMBL" id="MTI99747.1"/>
    </source>
</evidence>
<gene>
    <name evidence="8" type="ORF">FH752_14115</name>
</gene>
<keyword evidence="2" id="KW-1003">Cell membrane</keyword>
<evidence type="ECO:0000259" key="7">
    <source>
        <dbReference type="Pfam" id="PF06271"/>
    </source>
</evidence>
<sequence length="153" mass="17047">MEYDDLEYVGFWARTGATLIDTVLISIIVFPLLTAFYGESYWDSTSLIVGPMDFLLSWIFPAVAVILFWTSKQATPGKMAVAAKIVDAKTGNAATTGQLIGRYLAYYLSLLPLGLGYFWVAFDSRKQGWHDKLAGTVVVRKKHRAPRPVSFDT</sequence>
<reference evidence="8 9" key="1">
    <citation type="submission" date="2019-06" db="EMBL/GenBank/DDBJ databases">
        <title>Enrichment of Autotrophic Halophilic Microorganisms from Red Sea Brine Pool Using Microbial Electrosynthesis System.</title>
        <authorList>
            <person name="Alqahtani M.F."/>
            <person name="Bajracharya S."/>
            <person name="Katuri K.P."/>
            <person name="Ali M."/>
            <person name="Saikaly P.E."/>
        </authorList>
    </citation>
    <scope>NUCLEOTIDE SEQUENCE [LARGE SCALE GENOMIC DNA]</scope>
    <source>
        <strain evidence="8">MES15</strain>
    </source>
</reference>
<dbReference type="PANTHER" id="PTHR36115">
    <property type="entry name" value="PROLINE-RICH ANTIGEN HOMOLOG-RELATED"/>
    <property type="match status" value="1"/>
</dbReference>